<protein>
    <submittedName>
        <fullName evidence="1">Uncharacterized protein</fullName>
    </submittedName>
</protein>
<sequence>MAVFLLGGGLSFSKEITEEMEADMIAKLFFRNVAGFVRPLQQVMADGRADEVITKTMVGLVPGDPKEPPVKIAAPIVAIAGSDDSIVSPRDVQDLQTRTTERFYSHLLPGDHEFLIDREREITHIVDSHLTSLLAAKTTS</sequence>
<accession>A0A150U2X5</accession>
<dbReference type="AlphaFoldDB" id="A0A150U2X5"/>
<proteinExistence type="predicted"/>
<comment type="caution">
    <text evidence="1">The sequence shown here is derived from an EMBL/GenBank/DDBJ whole genome shotgun (WGS) entry which is preliminary data.</text>
</comment>
<organism evidence="1 2">
    <name type="scientific">Sorangium cellulosum</name>
    <name type="common">Polyangium cellulosum</name>
    <dbReference type="NCBI Taxonomy" id="56"/>
    <lineage>
        <taxon>Bacteria</taxon>
        <taxon>Pseudomonadati</taxon>
        <taxon>Myxococcota</taxon>
        <taxon>Polyangia</taxon>
        <taxon>Polyangiales</taxon>
        <taxon>Polyangiaceae</taxon>
        <taxon>Sorangium</taxon>
    </lineage>
</organism>
<dbReference type="SUPFAM" id="SSF53474">
    <property type="entry name" value="alpha/beta-Hydrolases"/>
    <property type="match status" value="1"/>
</dbReference>
<dbReference type="InterPro" id="IPR029058">
    <property type="entry name" value="AB_hydrolase_fold"/>
</dbReference>
<evidence type="ECO:0000313" key="2">
    <source>
        <dbReference type="Proteomes" id="UP000075502"/>
    </source>
</evidence>
<dbReference type="Gene3D" id="3.40.50.1820">
    <property type="entry name" value="alpha/beta hydrolase"/>
    <property type="match status" value="1"/>
</dbReference>
<dbReference type="Proteomes" id="UP000075502">
    <property type="component" value="Unassembled WGS sequence"/>
</dbReference>
<reference evidence="1 2" key="1">
    <citation type="submission" date="2014-02" db="EMBL/GenBank/DDBJ databases">
        <title>The small core and large imbalanced accessory genome model reveals a collaborative survival strategy of Sorangium cellulosum strains in nature.</title>
        <authorList>
            <person name="Han K."/>
            <person name="Peng R."/>
            <person name="Blom J."/>
            <person name="Li Y.-Z."/>
        </authorList>
    </citation>
    <scope>NUCLEOTIDE SEQUENCE [LARGE SCALE GENOMIC DNA]</scope>
    <source>
        <strain evidence="1 2">So0007-03</strain>
    </source>
</reference>
<evidence type="ECO:0000313" key="1">
    <source>
        <dbReference type="EMBL" id="KYG11226.1"/>
    </source>
</evidence>
<name>A0A150U2X5_SORCE</name>
<dbReference type="EMBL" id="JEME01000091">
    <property type="protein sequence ID" value="KYG11226.1"/>
    <property type="molecule type" value="Genomic_DNA"/>
</dbReference>
<gene>
    <name evidence="1" type="ORF">BE21_57995</name>
</gene>